<reference evidence="9 11" key="2">
    <citation type="submission" date="2016-10" db="EMBL/GenBank/DDBJ databases">
        <authorList>
            <person name="Varghese N."/>
            <person name="Submissions S."/>
        </authorList>
    </citation>
    <scope>NUCLEOTIDE SEQUENCE [LARGE SCALE GENOMIC DNA]</scope>
    <source>
        <strain evidence="9 11">DSW-5</strain>
    </source>
</reference>
<dbReference type="RefSeq" id="WP_053974897.1">
    <property type="nucleotide sequence ID" value="NZ_FNUE01000002.1"/>
</dbReference>
<comment type="cofactor">
    <cofactor evidence="2">
        <name>Mg(2+)</name>
        <dbReference type="ChEBI" id="CHEBI:18420"/>
    </cofactor>
</comment>
<dbReference type="AlphaFoldDB" id="A0A0N0UNY4"/>
<dbReference type="PROSITE" id="PS51462">
    <property type="entry name" value="NUDIX"/>
    <property type="match status" value="1"/>
</dbReference>
<dbReference type="SUPFAM" id="SSF55811">
    <property type="entry name" value="Nudix"/>
    <property type="match status" value="1"/>
</dbReference>
<gene>
    <name evidence="8" type="ORF">I602_2384</name>
    <name evidence="9" type="ORF">SAMN05444353_2159</name>
</gene>
<keyword evidence="6" id="KW-0464">Manganese</keyword>
<proteinExistence type="predicted"/>
<comment type="cofactor">
    <cofactor evidence="1">
        <name>Mn(2+)</name>
        <dbReference type="ChEBI" id="CHEBI:29035"/>
    </cofactor>
</comment>
<dbReference type="GO" id="GO:0046872">
    <property type="term" value="F:metal ion binding"/>
    <property type="evidence" value="ECO:0007669"/>
    <property type="project" value="UniProtKB-KW"/>
</dbReference>
<keyword evidence="3" id="KW-0479">Metal-binding</keyword>
<dbReference type="InterPro" id="IPR045121">
    <property type="entry name" value="CoAse"/>
</dbReference>
<dbReference type="STRING" id="1300348.I602_2384"/>
<comment type="caution">
    <text evidence="8">The sequence shown here is derived from an EMBL/GenBank/DDBJ whole genome shotgun (WGS) entry which is preliminary data.</text>
</comment>
<evidence type="ECO:0000259" key="7">
    <source>
        <dbReference type="PROSITE" id="PS51462"/>
    </source>
</evidence>
<dbReference type="Proteomes" id="UP000183071">
    <property type="component" value="Unassembled WGS sequence"/>
</dbReference>
<evidence type="ECO:0000256" key="5">
    <source>
        <dbReference type="ARBA" id="ARBA00022842"/>
    </source>
</evidence>
<dbReference type="PANTHER" id="PTHR12992">
    <property type="entry name" value="NUDIX HYDROLASE"/>
    <property type="match status" value="1"/>
</dbReference>
<evidence type="ECO:0000313" key="9">
    <source>
        <dbReference type="EMBL" id="SEE52979.1"/>
    </source>
</evidence>
<evidence type="ECO:0000313" key="10">
    <source>
        <dbReference type="Proteomes" id="UP000037716"/>
    </source>
</evidence>
<dbReference type="EMBL" id="FNUE01000002">
    <property type="protein sequence ID" value="SEE52979.1"/>
    <property type="molecule type" value="Genomic_DNA"/>
</dbReference>
<keyword evidence="4 8" id="KW-0378">Hydrolase</keyword>
<dbReference type="InterPro" id="IPR015797">
    <property type="entry name" value="NUDIX_hydrolase-like_dom_sf"/>
</dbReference>
<keyword evidence="11" id="KW-1185">Reference proteome</keyword>
<evidence type="ECO:0000256" key="1">
    <source>
        <dbReference type="ARBA" id="ARBA00001936"/>
    </source>
</evidence>
<reference evidence="8 10" key="1">
    <citation type="submission" date="2015-07" db="EMBL/GenBank/DDBJ databases">
        <title>Genome of Polaribacter dokdonenesis DSW-5, isolated from seawater off Dokdo in Korea.</title>
        <authorList>
            <person name="Yoon K."/>
            <person name="Song J.Y."/>
            <person name="Kim J.F."/>
        </authorList>
    </citation>
    <scope>NUCLEOTIDE SEQUENCE [LARGE SCALE GENOMIC DNA]</scope>
    <source>
        <strain evidence="8 10">DSW-5</strain>
    </source>
</reference>
<evidence type="ECO:0000256" key="2">
    <source>
        <dbReference type="ARBA" id="ARBA00001946"/>
    </source>
</evidence>
<dbReference type="InterPro" id="IPR000086">
    <property type="entry name" value="NUDIX_hydrolase_dom"/>
</dbReference>
<dbReference type="OrthoDB" id="9802805at2"/>
<keyword evidence="5" id="KW-0460">Magnesium</keyword>
<dbReference type="GO" id="GO:0010945">
    <property type="term" value="F:coenzyme A diphosphatase activity"/>
    <property type="evidence" value="ECO:0007669"/>
    <property type="project" value="InterPro"/>
</dbReference>
<evidence type="ECO:0000313" key="11">
    <source>
        <dbReference type="Proteomes" id="UP000183071"/>
    </source>
</evidence>
<dbReference type="EMBL" id="LGBR01000001">
    <property type="protein sequence ID" value="KOY52824.1"/>
    <property type="molecule type" value="Genomic_DNA"/>
</dbReference>
<dbReference type="CDD" id="cd03426">
    <property type="entry name" value="NUDIX_CoAse_Nudt7"/>
    <property type="match status" value="1"/>
</dbReference>
<sequence>MDFKKFTNQITELKKIELGGLEAQFKLAPKLRLRYDKQKIQANNPKKAAVLALFYPNKKNETSILLTQRASYKGTHSAQISFPGGKVEETDQNLQETALREAFEEVGIYKDDVTIIREMTDVYIPPSNFLATPFIAYSNAEPKFLINHEVDSTIEITVNDLLSESSITSITMNTSYMDNIDVPAFSINNKIIWGATGMMLSEIKDLLKTIY</sequence>
<feature type="domain" description="Nudix hydrolase" evidence="7">
    <location>
        <begin position="45"/>
        <end position="181"/>
    </location>
</feature>
<dbReference type="Gene3D" id="3.90.79.10">
    <property type="entry name" value="Nucleoside Triphosphate Pyrophosphohydrolase"/>
    <property type="match status" value="1"/>
</dbReference>
<name>A0A0N0UNY4_9FLAO</name>
<accession>A0A0N0UNY4</accession>
<evidence type="ECO:0000256" key="4">
    <source>
        <dbReference type="ARBA" id="ARBA00022801"/>
    </source>
</evidence>
<organism evidence="8 10">
    <name type="scientific">Polaribacter dokdonensis DSW-5</name>
    <dbReference type="NCBI Taxonomy" id="1300348"/>
    <lineage>
        <taxon>Bacteria</taxon>
        <taxon>Pseudomonadati</taxon>
        <taxon>Bacteroidota</taxon>
        <taxon>Flavobacteriia</taxon>
        <taxon>Flavobacteriales</taxon>
        <taxon>Flavobacteriaceae</taxon>
    </lineage>
</organism>
<dbReference type="Pfam" id="PF00293">
    <property type="entry name" value="NUDIX"/>
    <property type="match status" value="1"/>
</dbReference>
<evidence type="ECO:0000256" key="6">
    <source>
        <dbReference type="ARBA" id="ARBA00023211"/>
    </source>
</evidence>
<dbReference type="Proteomes" id="UP000037716">
    <property type="component" value="Unassembled WGS sequence"/>
</dbReference>
<protein>
    <submittedName>
        <fullName evidence="8">Hydrolase, NUDIX family protein</fullName>
    </submittedName>
    <submittedName>
        <fullName evidence="9">NUDIX domain-containing protein</fullName>
    </submittedName>
</protein>
<evidence type="ECO:0000313" key="8">
    <source>
        <dbReference type="EMBL" id="KOY52824.1"/>
    </source>
</evidence>
<dbReference type="PANTHER" id="PTHR12992:SF11">
    <property type="entry name" value="MITOCHONDRIAL COENZYME A DIPHOSPHATASE NUDT8"/>
    <property type="match status" value="1"/>
</dbReference>
<evidence type="ECO:0000256" key="3">
    <source>
        <dbReference type="ARBA" id="ARBA00022723"/>
    </source>
</evidence>
<dbReference type="PATRIC" id="fig|1300348.6.peg.2385"/>